<evidence type="ECO:0000256" key="1">
    <source>
        <dbReference type="SAM" id="MobiDB-lite"/>
    </source>
</evidence>
<dbReference type="AlphaFoldDB" id="A0A2Z2NUA3"/>
<accession>A0A2Z2NUA3</accession>
<feature type="region of interest" description="Disordered" evidence="1">
    <location>
        <begin position="1061"/>
        <end position="1083"/>
    </location>
</feature>
<proteinExistence type="predicted"/>
<gene>
    <name evidence="2" type="ORF">IMCC3135_16130</name>
</gene>
<organism evidence="2 3">
    <name type="scientific">Granulosicoccus antarcticus IMCC3135</name>
    <dbReference type="NCBI Taxonomy" id="1192854"/>
    <lineage>
        <taxon>Bacteria</taxon>
        <taxon>Pseudomonadati</taxon>
        <taxon>Pseudomonadota</taxon>
        <taxon>Gammaproteobacteria</taxon>
        <taxon>Chromatiales</taxon>
        <taxon>Granulosicoccaceae</taxon>
        <taxon>Granulosicoccus</taxon>
    </lineage>
</organism>
<dbReference type="OrthoDB" id="9814092at2"/>
<sequence>MPSLVPAPSSLGLFSPALGPMFETSAADPGDLPELPVPSPDLSVARRFTPGAIWNAPANGTLSYLVATASRPPALARLRQANGSPAFADNALILLFRLLPEVAERLGALSQAVPRPDATTAPIDDQRTRPVITQLALELSPGTVASVANLQNILPAFDAADLRSVAAALADDAERAAYVGLTTSGGLANANKPAAILRRPETDERRLLENNSTAPIDAKLWTFTRGGRAFDPGTLAAIWARLAENDWDNLWAASDTTRQRTARVTDTRSVLLVNAHQGPLEEAVKNRITGNMTGLLPIEGSDVLFTVDTTATPAIALSSAASVDTDTVPIPRIAPLPAGPYAAPESATPFAGWAATTALARDFQRIAIMDVERHLVGLSRVADSAQADPRRRVTPGQNSADPLFLPTADSVATEVMARFADSGATVDFTAPELDRDYGPQPSAVLAAGDVFDNAFDEPVATAHSLKGSGEQSDSTAQGQSIVLRFDTTLVPGAWVRAWPVGRDTTTGRRFRMTGGAALADAAGSALILLPLPDGEAGGGTDSPPFSYDLLQTTTEGSRLYTDRRADRPAIDSSAGAADMGNLGALTLYSPETAGAPLAAASTIAPGHSLIAMAGAITAEDFTAVDMTTLRATDLSTSLPNSADGSDRIMTNAPAFTQTTPGDLPDSQVAGGPERLHETGFHTGAQGQEIYEFAAYDSTGNRGVIAAVAGRRRWHEAPPAAQAHPGVNAAPEIHGEGLGLAGPAADRLRLLMRERRPSDIVEFVSLMGRTFTAAEAPTTAGPWSAVLETAAKGTHGDLLMSLIPDTVDPGTVWDSADAANPGIKQRIDSVLASLSGGQTVDGIIDSTSFDDDIASAAFDRLLDKHRKGAQGFARAALAAIARAEDLIWLQTPALDADAWTDASGDIRILQALTDRLTANAALHLVLVLPKMHLPDRNLKVDAVRRSGLQKALADLAAAAAERVAWVSPTGGLGRDFHSAATTMIVDDAVLFTGAAHTGRRGLVFDAALTAALFDERLSFGRPQAVVNARRNAAGAVLGVQSSYVPLTGPDLVAALKAQASGGGFGRSDPSAYVPGPDPTSTADKDLWNPSVSSATNWTAFIALLSGDIATQFQNGTRPR</sequence>
<dbReference type="Proteomes" id="UP000250079">
    <property type="component" value="Chromosome"/>
</dbReference>
<evidence type="ECO:0000313" key="2">
    <source>
        <dbReference type="EMBL" id="ASJ73308.1"/>
    </source>
</evidence>
<dbReference type="RefSeq" id="WP_088918523.1">
    <property type="nucleotide sequence ID" value="NZ_CP018632.1"/>
</dbReference>
<keyword evidence="3" id="KW-1185">Reference proteome</keyword>
<dbReference type="EMBL" id="CP018632">
    <property type="protein sequence ID" value="ASJ73308.1"/>
    <property type="molecule type" value="Genomic_DNA"/>
</dbReference>
<name>A0A2Z2NUA3_9GAMM</name>
<reference evidence="2 3" key="1">
    <citation type="submission" date="2016-12" db="EMBL/GenBank/DDBJ databases">
        <authorList>
            <person name="Song W.-J."/>
            <person name="Kurnit D.M."/>
        </authorList>
    </citation>
    <scope>NUCLEOTIDE SEQUENCE [LARGE SCALE GENOMIC DNA]</scope>
    <source>
        <strain evidence="2 3">IMCC3135</strain>
    </source>
</reference>
<protein>
    <submittedName>
        <fullName evidence="2">Uncharacterized protein</fullName>
    </submittedName>
</protein>
<dbReference type="KEGG" id="gai:IMCC3135_16130"/>
<feature type="region of interest" description="Disordered" evidence="1">
    <location>
        <begin position="384"/>
        <end position="404"/>
    </location>
</feature>
<evidence type="ECO:0000313" key="3">
    <source>
        <dbReference type="Proteomes" id="UP000250079"/>
    </source>
</evidence>